<feature type="domain" description="Helicase ATP-binding" evidence="2">
    <location>
        <begin position="241"/>
        <end position="336"/>
    </location>
</feature>
<dbReference type="GO" id="GO:0005524">
    <property type="term" value="F:ATP binding"/>
    <property type="evidence" value="ECO:0007669"/>
    <property type="project" value="InterPro"/>
</dbReference>
<accession>A0A6C0JXY5</accession>
<dbReference type="InterPro" id="IPR014001">
    <property type="entry name" value="Helicase_ATP-bd"/>
</dbReference>
<dbReference type="Gene3D" id="3.40.50.10810">
    <property type="entry name" value="Tandem AAA-ATPase domain"/>
    <property type="match status" value="1"/>
</dbReference>
<dbReference type="SUPFAM" id="SSF52540">
    <property type="entry name" value="P-loop containing nucleoside triphosphate hydrolases"/>
    <property type="match status" value="2"/>
</dbReference>
<dbReference type="PROSITE" id="PS51192">
    <property type="entry name" value="HELICASE_ATP_BIND_1"/>
    <property type="match status" value="1"/>
</dbReference>
<dbReference type="InterPro" id="IPR038718">
    <property type="entry name" value="SNF2-like_sf"/>
</dbReference>
<protein>
    <recommendedName>
        <fullName evidence="2">Helicase ATP-binding domain-containing protein</fullName>
    </recommendedName>
</protein>
<organism evidence="3">
    <name type="scientific">viral metagenome</name>
    <dbReference type="NCBI Taxonomy" id="1070528"/>
    <lineage>
        <taxon>unclassified sequences</taxon>
        <taxon>metagenomes</taxon>
        <taxon>organismal metagenomes</taxon>
    </lineage>
</organism>
<dbReference type="Pfam" id="PF04851">
    <property type="entry name" value="ResIII"/>
    <property type="match status" value="1"/>
</dbReference>
<feature type="coiled-coil region" evidence="1">
    <location>
        <begin position="1201"/>
        <end position="1233"/>
    </location>
</feature>
<dbReference type="EMBL" id="MN740739">
    <property type="protein sequence ID" value="QHU09570.1"/>
    <property type="molecule type" value="Genomic_DNA"/>
</dbReference>
<sequence>MDAYSNQELLNAWNKEEDMAIRDSLYKTLKERNLFPNEKTASWEVEAGLYPDTEDPAFIQKIMIKQEFAENLQQSLRAQQIEKKNPCNSHEEFEISPVQRFISRFLSPQTPYASALLYHGVGVGKTCAAISTAEEHLRAYPREHVYIIAPRNIQPGFRRTIFDEETLVIPQEGFNTATGCTGNSYLLRTGMEMERNRDLVIRRIKQSINTRYRILGYTQFYNYIISILARSEKIPDKERRTQQQIRDLRDEFDGKMIIIDEAHNLRDSPGETEDDNLDVAGGDNEISESKAGKRLTPKLMTLLRVSQGAKLLLLTGTPMYNNYNEIIFLMNLLLMNDKRAEISEKDIFMPKLKMVRGKGLTVFRSAGKEKLGNIASAYLSFMRGENPLSFPVRFNPEDAACPKLAQWPQLSPIGEEITSSTIPALLRLPFVPVTYEPAELNIIKGIADAVTERGGLGLKSLDEMIQSGNWLYPGTDTPDTRIRDSGFDSVFQEKKEGVLSYYEPRENAAWMSKTELKKVSPKAHFILNRVQNTKGVIFIYSRFIKSGALPLALTLEANGYTPYGSNRPLFRAAGREHDGQGLQCALCNQRERGHSNSKHKFTPAKYVLLTGQANISPNNAAAIKAARSESNVYGKDVKIVIGSQVASEGIDLRFIREIYVFDAWYHLNKMEQVLGRGVRTCSHALLPPAERNCTIHLLVNSYDGLTSETADLYMYRQGMKKAIEMGEVTRTLKEYALDCNLNFPAIYANNMEPVERMEDSRSDIRTNVSLNDTPYSSICDWMECPYACSKVVDIASLQKSHTLDISTYDEFAMRWRSSQMKQIIRDIFEKTGQPMIQSGSLEDIFIDKDIPAVAIKTLLSDIINNKSFRIRVNSREGYIVYRNGFYLFQPIYLADVRIPLAIRVASVPVRRDAFIPEKMLFGPAPAATLKARTAVPPAAAADEATDALATIKEAESPEVEVAPETLGLEYWNACVEWSKSINNGTSVLDLPDTIMEKIDKRYRGDKYKREFNVLSMISWMYEHLKNSGLYTADKQALYLKTLSEVFLEIIWDESLSSKEQSSILTNNRESADAVSIEQRVKKGSTEAFRYINLTTGAIQYECQNAPCSESVVRLFESDKTDPYNNLQVNKLTTGPFYGFIIPKLKESKFVLKTSDRVVDPGQPVEKGKECENISNATDHKTELKQIRDMIVALGYPPFLIIDSVLNEKEERKKEKEKKEKKKKDDSLTAEEREKMKIKDTLIDSFRKFQNVVKICTLKNITLRMIDKLEKLQGRKRYFYRPISAVKSKHKLK</sequence>
<dbReference type="InterPro" id="IPR006935">
    <property type="entry name" value="Helicase/UvrB_N"/>
</dbReference>
<name>A0A6C0JXY5_9ZZZZ</name>
<evidence type="ECO:0000313" key="3">
    <source>
        <dbReference type="EMBL" id="QHU09570.1"/>
    </source>
</evidence>
<dbReference type="GO" id="GO:0016787">
    <property type="term" value="F:hydrolase activity"/>
    <property type="evidence" value="ECO:0007669"/>
    <property type="project" value="InterPro"/>
</dbReference>
<dbReference type="GO" id="GO:0003677">
    <property type="term" value="F:DNA binding"/>
    <property type="evidence" value="ECO:0007669"/>
    <property type="project" value="InterPro"/>
</dbReference>
<reference evidence="3" key="1">
    <citation type="journal article" date="2020" name="Nature">
        <title>Giant virus diversity and host interactions through global metagenomics.</title>
        <authorList>
            <person name="Schulz F."/>
            <person name="Roux S."/>
            <person name="Paez-Espino D."/>
            <person name="Jungbluth S."/>
            <person name="Walsh D.A."/>
            <person name="Denef V.J."/>
            <person name="McMahon K.D."/>
            <person name="Konstantinidis K.T."/>
            <person name="Eloe-Fadrosh E.A."/>
            <person name="Kyrpides N.C."/>
            <person name="Woyke T."/>
        </authorList>
    </citation>
    <scope>NUCLEOTIDE SEQUENCE</scope>
    <source>
        <strain evidence="3">GVMAG-S-1101164-105</strain>
    </source>
</reference>
<evidence type="ECO:0000259" key="2">
    <source>
        <dbReference type="PROSITE" id="PS51192"/>
    </source>
</evidence>
<proteinExistence type="predicted"/>
<evidence type="ECO:0000256" key="1">
    <source>
        <dbReference type="SAM" id="Coils"/>
    </source>
</evidence>
<dbReference type="InterPro" id="IPR027417">
    <property type="entry name" value="P-loop_NTPase"/>
</dbReference>
<keyword evidence="1" id="KW-0175">Coiled coil</keyword>